<evidence type="ECO:0000256" key="4">
    <source>
        <dbReference type="ARBA" id="ARBA00022729"/>
    </source>
</evidence>
<dbReference type="Gene3D" id="2.40.155.10">
    <property type="entry name" value="Green fluorescent protein"/>
    <property type="match status" value="1"/>
</dbReference>
<keyword evidence="4" id="KW-0732">Signal</keyword>
<dbReference type="InterPro" id="IPR006605">
    <property type="entry name" value="G2_nidogen/fibulin_G2F"/>
</dbReference>
<keyword evidence="5" id="KW-0677">Repeat</keyword>
<dbReference type="SMART" id="SM00408">
    <property type="entry name" value="IGc2"/>
    <property type="match status" value="11"/>
</dbReference>
<evidence type="ECO:0000313" key="12">
    <source>
        <dbReference type="Proteomes" id="UP001626550"/>
    </source>
</evidence>
<evidence type="ECO:0000256" key="5">
    <source>
        <dbReference type="ARBA" id="ARBA00022737"/>
    </source>
</evidence>
<keyword evidence="7" id="KW-1015">Disulfide bond</keyword>
<dbReference type="PRINTS" id="PR01705">
    <property type="entry name" value="TSP1REPEAT"/>
</dbReference>
<dbReference type="PROSITE" id="PS50092">
    <property type="entry name" value="TSP1"/>
    <property type="match status" value="6"/>
</dbReference>
<dbReference type="FunFam" id="2.60.40.10:FF:000032">
    <property type="entry name" value="palladin isoform X1"/>
    <property type="match status" value="4"/>
</dbReference>
<dbReference type="Pfam" id="PF00090">
    <property type="entry name" value="TSP_1"/>
    <property type="match status" value="5"/>
</dbReference>
<dbReference type="PANTHER" id="PTHR45080">
    <property type="entry name" value="CONTACTIN 5"/>
    <property type="match status" value="1"/>
</dbReference>
<evidence type="ECO:0000256" key="1">
    <source>
        <dbReference type="ARBA" id="ARBA00004498"/>
    </source>
</evidence>
<feature type="domain" description="Ig-like" evidence="10">
    <location>
        <begin position="864"/>
        <end position="948"/>
    </location>
</feature>
<dbReference type="Pfam" id="PF07679">
    <property type="entry name" value="I-set"/>
    <property type="match status" value="7"/>
</dbReference>
<feature type="domain" description="Ig-like" evidence="10">
    <location>
        <begin position="371"/>
        <end position="447"/>
    </location>
</feature>
<evidence type="ECO:0000256" key="3">
    <source>
        <dbReference type="ARBA" id="ARBA00022530"/>
    </source>
</evidence>
<dbReference type="PANTHER" id="PTHR45080:SF8">
    <property type="entry name" value="IG-LIKE DOMAIN-CONTAINING PROTEIN"/>
    <property type="match status" value="1"/>
</dbReference>
<dbReference type="InterPro" id="IPR009017">
    <property type="entry name" value="GFP"/>
</dbReference>
<keyword evidence="12" id="KW-1185">Reference proteome</keyword>
<dbReference type="InterPro" id="IPR013098">
    <property type="entry name" value="Ig_I-set"/>
</dbReference>
<organism evidence="11 12">
    <name type="scientific">Cichlidogyrus casuarinus</name>
    <dbReference type="NCBI Taxonomy" id="1844966"/>
    <lineage>
        <taxon>Eukaryota</taxon>
        <taxon>Metazoa</taxon>
        <taxon>Spiralia</taxon>
        <taxon>Lophotrochozoa</taxon>
        <taxon>Platyhelminthes</taxon>
        <taxon>Monogenea</taxon>
        <taxon>Monopisthocotylea</taxon>
        <taxon>Dactylogyridea</taxon>
        <taxon>Ancyrocephalidae</taxon>
        <taxon>Cichlidogyrus</taxon>
    </lineage>
</organism>
<reference evidence="11 12" key="1">
    <citation type="submission" date="2024-11" db="EMBL/GenBank/DDBJ databases">
        <title>Adaptive evolution of stress response genes in parasites aligns with host niche diversity.</title>
        <authorList>
            <person name="Hahn C."/>
            <person name="Resl P."/>
        </authorList>
    </citation>
    <scope>NUCLEOTIDE SEQUENCE [LARGE SCALE GENOMIC DNA]</scope>
    <source>
        <strain evidence="11">EGGRZ-B1_66</strain>
        <tissue evidence="11">Body</tissue>
    </source>
</reference>
<feature type="domain" description="Ig-like" evidence="10">
    <location>
        <begin position="953"/>
        <end position="1041"/>
    </location>
</feature>
<evidence type="ECO:0000313" key="11">
    <source>
        <dbReference type="EMBL" id="KAL3315722.1"/>
    </source>
</evidence>
<dbReference type="SMART" id="SM00209">
    <property type="entry name" value="TSP1"/>
    <property type="match status" value="6"/>
</dbReference>
<dbReference type="CDD" id="cd00096">
    <property type="entry name" value="Ig"/>
    <property type="match status" value="2"/>
</dbReference>
<dbReference type="FunFam" id="2.20.100.10:FF:000007">
    <property type="entry name" value="Thrombospondin 1"/>
    <property type="match status" value="4"/>
</dbReference>
<evidence type="ECO:0000256" key="7">
    <source>
        <dbReference type="ARBA" id="ARBA00023157"/>
    </source>
</evidence>
<evidence type="ECO:0000259" key="10">
    <source>
        <dbReference type="PROSITE" id="PS50835"/>
    </source>
</evidence>
<dbReference type="Gene3D" id="2.60.40.10">
    <property type="entry name" value="Immunoglobulins"/>
    <property type="match status" value="12"/>
</dbReference>
<feature type="domain" description="Ig-like" evidence="10">
    <location>
        <begin position="639"/>
        <end position="674"/>
    </location>
</feature>
<dbReference type="Proteomes" id="UP001626550">
    <property type="component" value="Unassembled WGS sequence"/>
</dbReference>
<dbReference type="PROSITE" id="PS50835">
    <property type="entry name" value="IG_LIKE"/>
    <property type="match status" value="12"/>
</dbReference>
<feature type="domain" description="Ig-like" evidence="10">
    <location>
        <begin position="548"/>
        <end position="636"/>
    </location>
</feature>
<evidence type="ECO:0000256" key="6">
    <source>
        <dbReference type="ARBA" id="ARBA00022837"/>
    </source>
</evidence>
<dbReference type="InterPro" id="IPR013106">
    <property type="entry name" value="Ig_V-set"/>
</dbReference>
<dbReference type="InterPro" id="IPR007110">
    <property type="entry name" value="Ig-like_dom"/>
</dbReference>
<feature type="domain" description="Ig-like" evidence="10">
    <location>
        <begin position="1044"/>
        <end position="1128"/>
    </location>
</feature>
<keyword evidence="8" id="KW-0325">Glycoprotein</keyword>
<dbReference type="InterPro" id="IPR036179">
    <property type="entry name" value="Ig-like_dom_sf"/>
</dbReference>
<name>A0ABD2Q844_9PLAT</name>
<dbReference type="SMART" id="SM00406">
    <property type="entry name" value="IGv"/>
    <property type="match status" value="5"/>
</dbReference>
<feature type="domain" description="Ig-like" evidence="10">
    <location>
        <begin position="254"/>
        <end position="366"/>
    </location>
</feature>
<keyword evidence="9" id="KW-0393">Immunoglobulin domain</keyword>
<evidence type="ECO:0000256" key="8">
    <source>
        <dbReference type="ARBA" id="ARBA00023180"/>
    </source>
</evidence>
<keyword evidence="2" id="KW-0964">Secreted</keyword>
<keyword evidence="3" id="KW-0272">Extracellular matrix</keyword>
<evidence type="ECO:0000256" key="9">
    <source>
        <dbReference type="ARBA" id="ARBA00023319"/>
    </source>
</evidence>
<dbReference type="InterPro" id="IPR036383">
    <property type="entry name" value="TSP1_rpt_sf"/>
</dbReference>
<dbReference type="InterPro" id="IPR050958">
    <property type="entry name" value="Cell_Adh-Cytoskel_Orgn"/>
</dbReference>
<protein>
    <recommendedName>
        <fullName evidence="10">Ig-like domain-containing protein</fullName>
    </recommendedName>
</protein>
<dbReference type="EMBL" id="JBJKFK010000680">
    <property type="protein sequence ID" value="KAL3315722.1"/>
    <property type="molecule type" value="Genomic_DNA"/>
</dbReference>
<dbReference type="SUPFAM" id="SSF82895">
    <property type="entry name" value="TSP-1 type 1 repeat"/>
    <property type="match status" value="6"/>
</dbReference>
<dbReference type="FunFam" id="2.20.100.10:FF:000080">
    <property type="entry name" value="SCO-spondin"/>
    <property type="match status" value="1"/>
</dbReference>
<dbReference type="Pfam" id="PF07474">
    <property type="entry name" value="G2F"/>
    <property type="match status" value="1"/>
</dbReference>
<dbReference type="SUPFAM" id="SSF48726">
    <property type="entry name" value="Immunoglobulin"/>
    <property type="match status" value="11"/>
</dbReference>
<dbReference type="Gene3D" id="2.20.100.10">
    <property type="entry name" value="Thrombospondin type-1 (TSP1) repeat"/>
    <property type="match status" value="6"/>
</dbReference>
<sequence length="1803" mass="199514">MQNKRMIEIVSLTPQDAGHFKCVATNKLGRMDINIDVTVGAPARIDRTKVLTRYTVKEGDELLLPCPSNGAPPPRLMFSRNRAQYSPKLEDRVEGTPIPPTGFLSNSPSLTRRAMVSQERQALTIFRTEKADAGVYQCNSSNAVGWDIHEYIVQVHTPPTIDLSNVQPEEYWFVNQTRSLYCTLMGNSDPPAKIRWERHGSPVVSGGDVEISEEGSKLTVFSVKNRDAGDYVCKASNEVGETSQSFRVQVFVRPQFVDRKRKVNINAIQNQTISLMCEVKGDPTPKITWFRKDIEIISDRREESYQRPNYGSQGASIGGELYNPRMSVDHGDQIIRFSNIQPEDAGEYTCAASNGGGTIERKFIVTVIMPPKIIKTGLAPEEIQTMELVPVTLTCLIYEADKVEAEITWTKDGQPIYLSENGDYYVSQMNGQKLNVLRPSAEESGTYKSPPRFPREFNRYLERFKVNVLSEMKLECPAFGMPKPTITWYHNGAPISSYSRPSTRFMFQEDKQVLVLTVNQDDAGQYRCVARNMAGNITKDYELDISMPPLVWLDKTEVREREGATFTILCKVEGVPTPTLEWSRANGGLFRVGTSVDPLTGILTITGAKTEDSGEYVCTAKNRIGHDSKSVEIKIVERPKITSIARPIVVNEGDQVLLPCEATGSQPIEIQWRKPTGQEIPLDVHDGPMYVVHVRPKISKPAEMTIFEREGAPLQLVCNLEAGTPAPEIHWERNGIVFSRTRSTYTTTDSGLFIINNLRAADEGELTCIARNSAGEDRVTFRIEVQVPPKVLVSSSIIGYEDQDVTMQCNVSGKPPPKVTWEYRRQDPLVTLGSRARMEGSNTIRIFQLKPEDAGSYICVATSPDGTAVPPPVREANDGQFIQLNCRADGRPKPNIEWTFEGVPIPSDSNKYGMSAKTFRPLRPKDAGNYACIASNEVGKKQYQFQLVVKTRPFVNLIASDEAPTESQTARLSCDIKSGDVESIIWLKDGVPLSNSSRISIVNNGQNLVISNTKSKDTGVYQCIATNAVGEGIGELVFQVSSAPRILEQPEDHNARIGSLVILRCTVEGQPAPQIVWYRNDRPVHVDALHSFVGNGSFRIIAANLHDEGQYHCIAKSRLGEVRSRNAQLLIQVDGGFSTWGDWSECSQTCGRGFQSRERKCDSPEPRNGGQYCVGETSETKECLVRICPQDGQWGSWTPWSRCSTTCGAGLRQRTKRCDSPPPSNGGKSCEGEAFEEILCEGLPPCALDGSWSEWTEWSQCSRSCGRGGTQKRIRYCNNPAPLDGGRPCAGRSEMVRICNKQDCPTDGQWGSWTPWSLCSKSCGGGIKRRTRKCDNPAPTEGGADCPANEANTQDEQCNTELCPINGEWSNWSSWSACSKSCGAGLKSRTRTCTEPSPSNGGRMCSGADRQVEKCIERQASAGEICPDLIDNGSGFSWSSWKAWSPHCQKDCSRPGTGFRVRTRTCLNPLGQEVAHGCVGDSAEESESCNGPFDPSNKCPNEGSAQTPRWGKIIGQLRGVLGGKDLGNVLYNGTWNYDPSLGQETVFSIDLLNVRPEFRSCLQILTGLFTPAVWHSSTELNEASNGHTVNGPAQIYTWDMESQFSDGSLVRMDHQVRHGAEHARESGLVTMDTKISGSCPKSVSMAHQLNRQVDLLDATENFIQMSPAKGSMFSESSRAFKVHNFDDGSMSLEPYTWYSRILAGPGNRQRYVSQEMSLRHLSMSPVSDDTLRFTTSSTIDRGQTPDDCPSGFEVRRTHLDATRNISPWLSDYCIGKHSSQFNLEKRGTFLGKIFKGVEGGTLL</sequence>
<dbReference type="SMART" id="SM00409">
    <property type="entry name" value="IG"/>
    <property type="match status" value="10"/>
</dbReference>
<proteinExistence type="predicted"/>
<dbReference type="SUPFAM" id="SSF54511">
    <property type="entry name" value="GFP-like"/>
    <property type="match status" value="1"/>
</dbReference>
<dbReference type="InterPro" id="IPR000884">
    <property type="entry name" value="TSP1_rpt"/>
</dbReference>
<feature type="domain" description="Ig-like" evidence="10">
    <location>
        <begin position="159"/>
        <end position="249"/>
    </location>
</feature>
<accession>A0ABD2Q844</accession>
<dbReference type="InterPro" id="IPR003598">
    <property type="entry name" value="Ig_sub2"/>
</dbReference>
<evidence type="ECO:0000256" key="2">
    <source>
        <dbReference type="ARBA" id="ARBA00022525"/>
    </source>
</evidence>
<feature type="domain" description="Ig-like" evidence="10">
    <location>
        <begin position="451"/>
        <end position="546"/>
    </location>
</feature>
<dbReference type="InterPro" id="IPR013783">
    <property type="entry name" value="Ig-like_fold"/>
</dbReference>
<feature type="domain" description="Ig-like" evidence="10">
    <location>
        <begin position="789"/>
        <end position="863"/>
    </location>
</feature>
<comment type="subcellular location">
    <subcellularLocation>
        <location evidence="1">Secreted</location>
        <location evidence="1">Extracellular space</location>
        <location evidence="1">Extracellular matrix</location>
    </subcellularLocation>
</comment>
<dbReference type="InterPro" id="IPR003599">
    <property type="entry name" value="Ig_sub"/>
</dbReference>
<dbReference type="Pfam" id="PF13927">
    <property type="entry name" value="Ig_3"/>
    <property type="match status" value="3"/>
</dbReference>
<keyword evidence="6" id="KW-0106">Calcium</keyword>
<feature type="domain" description="Ig-like" evidence="10">
    <location>
        <begin position="42"/>
        <end position="142"/>
    </location>
</feature>
<gene>
    <name evidence="11" type="ORF">Ciccas_005642</name>
</gene>
<comment type="caution">
    <text evidence="11">The sequence shown here is derived from an EMBL/GenBank/DDBJ whole genome shotgun (WGS) entry which is preliminary data.</text>
</comment>
<feature type="domain" description="Ig-like" evidence="10">
    <location>
        <begin position="696"/>
        <end position="780"/>
    </location>
</feature>